<evidence type="ECO:0000259" key="3">
    <source>
        <dbReference type="Pfam" id="PF12697"/>
    </source>
</evidence>
<evidence type="ECO:0000313" key="4">
    <source>
        <dbReference type="EMBL" id="KMW59153.1"/>
    </source>
</evidence>
<comment type="caution">
    <text evidence="4">The sequence shown here is derived from an EMBL/GenBank/DDBJ whole genome shotgun (WGS) entry which is preliminary data.</text>
</comment>
<dbReference type="OrthoDB" id="9806163at2"/>
<gene>
    <name evidence="4" type="ORF">AIOL_004134</name>
</gene>
<keyword evidence="1 4" id="KW-0378">Hydrolase</keyword>
<reference evidence="4 5" key="1">
    <citation type="submission" date="2015-06" db="EMBL/GenBank/DDBJ databases">
        <title>Draft genome sequence of an Alphaproteobacteria species associated to the Mediterranean sponge Oscarella lobularis.</title>
        <authorList>
            <person name="Jourda C."/>
            <person name="Santini S."/>
            <person name="Claverie J.-M."/>
        </authorList>
    </citation>
    <scope>NUCLEOTIDE SEQUENCE [LARGE SCALE GENOMIC DNA]</scope>
    <source>
        <strain evidence="4">IGS</strain>
    </source>
</reference>
<evidence type="ECO:0000313" key="5">
    <source>
        <dbReference type="Proteomes" id="UP000037178"/>
    </source>
</evidence>
<keyword evidence="2" id="KW-0732">Signal</keyword>
<dbReference type="Gene3D" id="3.40.50.1820">
    <property type="entry name" value="alpha/beta hydrolase"/>
    <property type="match status" value="1"/>
</dbReference>
<keyword evidence="5" id="KW-1185">Reference proteome</keyword>
<dbReference type="EMBL" id="LFTY01000002">
    <property type="protein sequence ID" value="KMW59153.1"/>
    <property type="molecule type" value="Genomic_DNA"/>
</dbReference>
<accession>A0A0J9H093</accession>
<dbReference type="Pfam" id="PF12697">
    <property type="entry name" value="Abhydrolase_6"/>
    <property type="match status" value="1"/>
</dbReference>
<dbReference type="PATRIC" id="fig|1675527.3.peg.4333"/>
<organism evidence="4 5">
    <name type="scientific">Candidatus Rhodobacter oscarellae</name>
    <dbReference type="NCBI Taxonomy" id="1675527"/>
    <lineage>
        <taxon>Bacteria</taxon>
        <taxon>Pseudomonadati</taxon>
        <taxon>Pseudomonadota</taxon>
        <taxon>Alphaproteobacteria</taxon>
        <taxon>Rhodobacterales</taxon>
        <taxon>Rhodobacter group</taxon>
        <taxon>Rhodobacter</taxon>
    </lineage>
</organism>
<dbReference type="GO" id="GO:0052689">
    <property type="term" value="F:carboxylic ester hydrolase activity"/>
    <property type="evidence" value="ECO:0007669"/>
    <property type="project" value="TreeGrafter"/>
</dbReference>
<proteinExistence type="predicted"/>
<dbReference type="RefSeq" id="WP_049644675.1">
    <property type="nucleotide sequence ID" value="NZ_LFTY01000002.1"/>
</dbReference>
<dbReference type="InterPro" id="IPR029058">
    <property type="entry name" value="AB_hydrolase_fold"/>
</dbReference>
<dbReference type="SUPFAM" id="SSF53474">
    <property type="entry name" value="alpha/beta-Hydrolases"/>
    <property type="match status" value="1"/>
</dbReference>
<feature type="signal peptide" evidence="2">
    <location>
        <begin position="1"/>
        <end position="17"/>
    </location>
</feature>
<dbReference type="PANTHER" id="PTHR43265">
    <property type="entry name" value="ESTERASE ESTD"/>
    <property type="match status" value="1"/>
</dbReference>
<dbReference type="InterPro" id="IPR002471">
    <property type="entry name" value="Pept_S9_AS"/>
</dbReference>
<dbReference type="Proteomes" id="UP000037178">
    <property type="component" value="Unassembled WGS sequence"/>
</dbReference>
<protein>
    <submittedName>
        <fullName evidence="4">Alpha/beta superfamily hydrolase</fullName>
    </submittedName>
</protein>
<dbReference type="GO" id="GO:0004252">
    <property type="term" value="F:serine-type endopeptidase activity"/>
    <property type="evidence" value="ECO:0007669"/>
    <property type="project" value="InterPro"/>
</dbReference>
<evidence type="ECO:0000256" key="2">
    <source>
        <dbReference type="SAM" id="SignalP"/>
    </source>
</evidence>
<sequence length="286" mass="29750">MLRTISALLLTATPLVAGESVVTLSSQGQDMIGTLNLPAGGPAPVVLLLHGFTGTRNELATDHVPGGVFAYTAGRLAEAGYASLRIDFRGSGESLADMTFAQTTFESQIADAQAALAYLQGSDRVAGEDVYVIGWSQGGLVAASLAGRSGAPDGVALWNAVGDPMETYAFLGAETLAAGMAAAPDEVVQIKLPWAEFPLNGAFFDGVETHDPVAEIKAYDGPLFVASGAQDTTVLPKNGAAYIAAHEGPEALWLAEMDHVFNVFAEGETLTQMVSETIGFFEAHQD</sequence>
<feature type="chain" id="PRO_5005320394" evidence="2">
    <location>
        <begin position="18"/>
        <end position="286"/>
    </location>
</feature>
<dbReference type="AlphaFoldDB" id="A0A0J9H093"/>
<dbReference type="STRING" id="1675527.AIOL_004134"/>
<dbReference type="PANTHER" id="PTHR43265:SF1">
    <property type="entry name" value="ESTERASE ESTD"/>
    <property type="match status" value="1"/>
</dbReference>
<dbReference type="InterPro" id="IPR053145">
    <property type="entry name" value="AB_hydrolase_Est10"/>
</dbReference>
<evidence type="ECO:0000256" key="1">
    <source>
        <dbReference type="ARBA" id="ARBA00022801"/>
    </source>
</evidence>
<dbReference type="InterPro" id="IPR000073">
    <property type="entry name" value="AB_hydrolase_1"/>
</dbReference>
<dbReference type="GO" id="GO:0006508">
    <property type="term" value="P:proteolysis"/>
    <property type="evidence" value="ECO:0007669"/>
    <property type="project" value="InterPro"/>
</dbReference>
<dbReference type="PROSITE" id="PS00708">
    <property type="entry name" value="PRO_ENDOPEP_SER"/>
    <property type="match status" value="1"/>
</dbReference>
<name>A0A0J9H093_9RHOB</name>
<feature type="domain" description="AB hydrolase-1" evidence="3">
    <location>
        <begin position="46"/>
        <end position="235"/>
    </location>
</feature>